<sequence length="247" mass="27910">MVKPVSILVTGFGSFDEAGSGNLSYSIVTTLPKFLPATSSSQIPVRVVVHPYDIPVIYNEVRTLVPRLYDAYSHDVDIWLHFGMRPGQNSYSMELVSRRDGYHQDQDITGHKLPPSEADTFFRGCPESLDTTLDTEDIFTRWRSKLLDAPEISPELGSVRIRQSREAGHFICDFLYYSVLAEHWRRKSAAAGGSRPMNLMPVMFLNVPTENSVEQLRRARHVTICLMRALAESWTLKKDGMEDASKA</sequence>
<evidence type="ECO:0000256" key="3">
    <source>
        <dbReference type="ARBA" id="ARBA00022801"/>
    </source>
</evidence>
<protein>
    <recommendedName>
        <fullName evidence="7">Peptidase C15, pyroglutamyl peptidase I-like protein</fullName>
    </recommendedName>
</protein>
<name>A0ABR0TJT0_AURPU</name>
<gene>
    <name evidence="5" type="ORF">QM012_008573</name>
</gene>
<evidence type="ECO:0000256" key="2">
    <source>
        <dbReference type="ARBA" id="ARBA00022670"/>
    </source>
</evidence>
<keyword evidence="3" id="KW-0378">Hydrolase</keyword>
<evidence type="ECO:0000256" key="4">
    <source>
        <dbReference type="ARBA" id="ARBA00022807"/>
    </source>
</evidence>
<evidence type="ECO:0000313" key="5">
    <source>
        <dbReference type="EMBL" id="KAK6004711.1"/>
    </source>
</evidence>
<evidence type="ECO:0000313" key="6">
    <source>
        <dbReference type="Proteomes" id="UP001341245"/>
    </source>
</evidence>
<keyword evidence="4" id="KW-0788">Thiol protease</keyword>
<dbReference type="InterPro" id="IPR036440">
    <property type="entry name" value="Peptidase_C15-like_sf"/>
</dbReference>
<dbReference type="Proteomes" id="UP001341245">
    <property type="component" value="Unassembled WGS sequence"/>
</dbReference>
<dbReference type="Gene3D" id="3.40.630.20">
    <property type="entry name" value="Peptidase C15, pyroglutamyl peptidase I-like"/>
    <property type="match status" value="1"/>
</dbReference>
<accession>A0ABR0TJT0</accession>
<keyword evidence="6" id="KW-1185">Reference proteome</keyword>
<dbReference type="EMBL" id="JASGXD010000007">
    <property type="protein sequence ID" value="KAK6004711.1"/>
    <property type="molecule type" value="Genomic_DNA"/>
</dbReference>
<evidence type="ECO:0000256" key="1">
    <source>
        <dbReference type="ARBA" id="ARBA00006641"/>
    </source>
</evidence>
<reference evidence="5 6" key="1">
    <citation type="submission" date="2023-11" db="EMBL/GenBank/DDBJ databases">
        <title>Draft genome sequence and annotation of the polyextremotolerant black yeast-like fungus Aureobasidium pullulans NRRL 62042.</title>
        <authorList>
            <person name="Dielentheis-Frenken M.R.E."/>
            <person name="Wibberg D."/>
            <person name="Blank L.M."/>
            <person name="Tiso T."/>
        </authorList>
    </citation>
    <scope>NUCLEOTIDE SEQUENCE [LARGE SCALE GENOMIC DNA]</scope>
    <source>
        <strain evidence="5 6">NRRL 62042</strain>
    </source>
</reference>
<dbReference type="SUPFAM" id="SSF53182">
    <property type="entry name" value="Pyrrolidone carboxyl peptidase (pyroglutamate aminopeptidase)"/>
    <property type="match status" value="1"/>
</dbReference>
<proteinExistence type="inferred from homology"/>
<keyword evidence="2" id="KW-0645">Protease</keyword>
<comment type="similarity">
    <text evidence="1">Belongs to the peptidase C15 family.</text>
</comment>
<dbReference type="PANTHER" id="PTHR23402">
    <property type="entry name" value="PROTEASE FAMILY C15 PYROGLUTAMYL-PEPTIDASE I-RELATED"/>
    <property type="match status" value="1"/>
</dbReference>
<dbReference type="InterPro" id="IPR016125">
    <property type="entry name" value="Peptidase_C15-like"/>
</dbReference>
<evidence type="ECO:0008006" key="7">
    <source>
        <dbReference type="Google" id="ProtNLM"/>
    </source>
</evidence>
<dbReference type="PANTHER" id="PTHR23402:SF1">
    <property type="entry name" value="PYROGLUTAMYL-PEPTIDASE I"/>
    <property type="match status" value="1"/>
</dbReference>
<organism evidence="5 6">
    <name type="scientific">Aureobasidium pullulans</name>
    <name type="common">Black yeast</name>
    <name type="synonym">Pullularia pullulans</name>
    <dbReference type="NCBI Taxonomy" id="5580"/>
    <lineage>
        <taxon>Eukaryota</taxon>
        <taxon>Fungi</taxon>
        <taxon>Dikarya</taxon>
        <taxon>Ascomycota</taxon>
        <taxon>Pezizomycotina</taxon>
        <taxon>Dothideomycetes</taxon>
        <taxon>Dothideomycetidae</taxon>
        <taxon>Dothideales</taxon>
        <taxon>Saccotheciaceae</taxon>
        <taxon>Aureobasidium</taxon>
    </lineage>
</organism>
<comment type="caution">
    <text evidence="5">The sequence shown here is derived from an EMBL/GenBank/DDBJ whole genome shotgun (WGS) entry which is preliminary data.</text>
</comment>